<dbReference type="Pfam" id="PF02687">
    <property type="entry name" value="FtsX"/>
    <property type="match status" value="2"/>
</dbReference>
<feature type="domain" description="MacB-like periplasmic core" evidence="8">
    <location>
        <begin position="36"/>
        <end position="213"/>
    </location>
</feature>
<feature type="transmembrane region" description="Helical" evidence="6">
    <location>
        <begin position="779"/>
        <end position="798"/>
    </location>
</feature>
<accession>A0A8H9FWL3</accession>
<protein>
    <submittedName>
        <fullName evidence="9">ABC transporter permease</fullName>
    </submittedName>
</protein>
<evidence type="ECO:0000256" key="3">
    <source>
        <dbReference type="ARBA" id="ARBA00022692"/>
    </source>
</evidence>
<feature type="domain" description="ABC3 transporter permease C-terminal" evidence="7">
    <location>
        <begin position="695"/>
        <end position="807"/>
    </location>
</feature>
<dbReference type="InterPro" id="IPR025857">
    <property type="entry name" value="MacB_PCD"/>
</dbReference>
<reference evidence="9" key="1">
    <citation type="journal article" date="2014" name="Int. J. Syst. Evol. Microbiol.">
        <title>Complete genome sequence of Corynebacterium casei LMG S-19264T (=DSM 44701T), isolated from a smear-ripened cheese.</title>
        <authorList>
            <consortium name="US DOE Joint Genome Institute (JGI-PGF)"/>
            <person name="Walter F."/>
            <person name="Albersmeier A."/>
            <person name="Kalinowski J."/>
            <person name="Ruckert C."/>
        </authorList>
    </citation>
    <scope>NUCLEOTIDE SEQUENCE</scope>
    <source>
        <strain evidence="9">CGMCC 1.15966</strain>
    </source>
</reference>
<evidence type="ECO:0000256" key="1">
    <source>
        <dbReference type="ARBA" id="ARBA00004651"/>
    </source>
</evidence>
<keyword evidence="3 6" id="KW-0812">Transmembrane</keyword>
<evidence type="ECO:0000313" key="10">
    <source>
        <dbReference type="Proteomes" id="UP000614460"/>
    </source>
</evidence>
<evidence type="ECO:0000256" key="2">
    <source>
        <dbReference type="ARBA" id="ARBA00022475"/>
    </source>
</evidence>
<dbReference type="PANTHER" id="PTHR30572">
    <property type="entry name" value="MEMBRANE COMPONENT OF TRANSPORTER-RELATED"/>
    <property type="match status" value="1"/>
</dbReference>
<dbReference type="EMBL" id="BMKM01000001">
    <property type="protein sequence ID" value="GGE07244.1"/>
    <property type="molecule type" value="Genomic_DNA"/>
</dbReference>
<dbReference type="PANTHER" id="PTHR30572:SF18">
    <property type="entry name" value="ABC-TYPE MACROLIDE FAMILY EXPORT SYSTEM PERMEASE COMPONENT 2"/>
    <property type="match status" value="1"/>
</dbReference>
<sequence>MRERKGEEVLRTYFIFKKMNTLKIAVRNIQKNGTYSWINIIGLTLAFTLCLLVFSVVIEENSFDKSWKNSSQIYRITTLDSTEGLESRIPSAYANLASEWKKNFPEVESESAIISGKVYLNTEGSNSEPFEAPALRADANIFDLLDLKVLEGKPVPIIEGKKNLVISKSFKEQYFKDQEVIGKVVFNANPFSSKKEEFVITAVIDDLPSNSIFRTSAIELGPKNPMELSKDGYGFYMEQYILLKKGTDVSQFSIKANQWYTNFLNDSKKNKLSYQLQPLQEIYMEPLGMTEISGNKKNSLIFQGIAILVLVISCINFINLYAIRTIRKVKAINLFKIMGASKSQLIKGLLTETSILFMISFVLSSILYLLGLSPLEKFLNTDLSYIKSLTPIILALSFAGCLVLSLVIGLYPAWIVSNVKSADALKNKISKSSFSEVFTKRTLIVLQFCISLIVIIGLITIKSQLNLIQSTPRGLNTENLLSIKTFRFGAGPEVIKNELSRIPGVEKTSITSWTPNIGSGYMARSIKDIHNPGKEIQVSFITGDTDLISLLDIRLTKGRYLRPSDYEGYSDLAKEGQDPIRNALITESTANRLGITELGKLNEDLGIIPVGIIADFHSESFHKKQVPTVITAIQLNSWGNVLIKIKEGQEKASLTAIDNVLKSHFPDRLINYEWVDEVVAKSYAKETQQAQLFTFFSFLALFISALGVTGLIYQSVEQRNKEIGIRKVLGATIYRISSLFSKEYVLMSILAIMISGPIAWYLCNLWLEDFAYKIDVQWWFFILAGLIVLVVTLITVNIQTIRAALTNPVDSLRDE</sequence>
<evidence type="ECO:0000256" key="4">
    <source>
        <dbReference type="ARBA" id="ARBA00022989"/>
    </source>
</evidence>
<reference evidence="9" key="2">
    <citation type="submission" date="2020-09" db="EMBL/GenBank/DDBJ databases">
        <authorList>
            <person name="Sun Q."/>
            <person name="Zhou Y."/>
        </authorList>
    </citation>
    <scope>NUCLEOTIDE SEQUENCE</scope>
    <source>
        <strain evidence="9">CGMCC 1.15966</strain>
    </source>
</reference>
<evidence type="ECO:0000256" key="6">
    <source>
        <dbReference type="SAM" id="Phobius"/>
    </source>
</evidence>
<dbReference type="InterPro" id="IPR050250">
    <property type="entry name" value="Macrolide_Exporter_MacB"/>
</dbReference>
<keyword evidence="5 6" id="KW-0472">Membrane</keyword>
<feature type="transmembrane region" description="Helical" evidence="6">
    <location>
        <begin position="392"/>
        <end position="417"/>
    </location>
</feature>
<name>A0A8H9FWL3_9SPHI</name>
<feature type="transmembrane region" description="Helical" evidence="6">
    <location>
        <begin position="692"/>
        <end position="713"/>
    </location>
</feature>
<evidence type="ECO:0000259" key="7">
    <source>
        <dbReference type="Pfam" id="PF02687"/>
    </source>
</evidence>
<dbReference type="Pfam" id="PF12704">
    <property type="entry name" value="MacB_PCD"/>
    <property type="match status" value="1"/>
</dbReference>
<feature type="transmembrane region" description="Helical" evidence="6">
    <location>
        <begin position="37"/>
        <end position="58"/>
    </location>
</feature>
<keyword evidence="2" id="KW-1003">Cell membrane</keyword>
<dbReference type="GO" id="GO:0005886">
    <property type="term" value="C:plasma membrane"/>
    <property type="evidence" value="ECO:0007669"/>
    <property type="project" value="UniProtKB-SubCell"/>
</dbReference>
<feature type="transmembrane region" description="Helical" evidence="6">
    <location>
        <begin position="344"/>
        <end position="372"/>
    </location>
</feature>
<comment type="caution">
    <text evidence="9">The sequence shown here is derived from an EMBL/GenBank/DDBJ whole genome shotgun (WGS) entry which is preliminary data.</text>
</comment>
<evidence type="ECO:0000259" key="8">
    <source>
        <dbReference type="Pfam" id="PF12704"/>
    </source>
</evidence>
<keyword evidence="10" id="KW-1185">Reference proteome</keyword>
<dbReference type="GO" id="GO:0022857">
    <property type="term" value="F:transmembrane transporter activity"/>
    <property type="evidence" value="ECO:0007669"/>
    <property type="project" value="TreeGrafter"/>
</dbReference>
<gene>
    <name evidence="9" type="ORF">GCM10011516_01210</name>
</gene>
<feature type="transmembrane region" description="Helical" evidence="6">
    <location>
        <begin position="300"/>
        <end position="323"/>
    </location>
</feature>
<feature type="domain" description="ABC3 transporter permease C-terminal" evidence="7">
    <location>
        <begin position="305"/>
        <end position="418"/>
    </location>
</feature>
<feature type="transmembrane region" description="Helical" evidence="6">
    <location>
        <begin position="744"/>
        <end position="767"/>
    </location>
</feature>
<dbReference type="AlphaFoldDB" id="A0A8H9FWL3"/>
<organism evidence="9 10">
    <name type="scientific">Sphingobacterium cellulitidis</name>
    <dbReference type="NCBI Taxonomy" id="1768011"/>
    <lineage>
        <taxon>Bacteria</taxon>
        <taxon>Pseudomonadati</taxon>
        <taxon>Bacteroidota</taxon>
        <taxon>Sphingobacteriia</taxon>
        <taxon>Sphingobacteriales</taxon>
        <taxon>Sphingobacteriaceae</taxon>
        <taxon>Sphingobacterium</taxon>
    </lineage>
</organism>
<comment type="subcellular location">
    <subcellularLocation>
        <location evidence="1">Cell membrane</location>
        <topology evidence="1">Multi-pass membrane protein</topology>
    </subcellularLocation>
</comment>
<keyword evidence="4 6" id="KW-1133">Transmembrane helix</keyword>
<proteinExistence type="predicted"/>
<feature type="transmembrane region" description="Helical" evidence="6">
    <location>
        <begin position="438"/>
        <end position="461"/>
    </location>
</feature>
<dbReference type="InterPro" id="IPR003838">
    <property type="entry name" value="ABC3_permease_C"/>
</dbReference>
<dbReference type="Proteomes" id="UP000614460">
    <property type="component" value="Unassembled WGS sequence"/>
</dbReference>
<evidence type="ECO:0000256" key="5">
    <source>
        <dbReference type="ARBA" id="ARBA00023136"/>
    </source>
</evidence>
<evidence type="ECO:0000313" key="9">
    <source>
        <dbReference type="EMBL" id="GGE07244.1"/>
    </source>
</evidence>